<dbReference type="Pfam" id="PF01475">
    <property type="entry name" value="FUR"/>
    <property type="match status" value="1"/>
</dbReference>
<organism evidence="2">
    <name type="scientific">uncultured Sulfurovum sp</name>
    <dbReference type="NCBI Taxonomy" id="269237"/>
    <lineage>
        <taxon>Bacteria</taxon>
        <taxon>Pseudomonadati</taxon>
        <taxon>Campylobacterota</taxon>
        <taxon>Epsilonproteobacteria</taxon>
        <taxon>Campylobacterales</taxon>
        <taxon>Sulfurovaceae</taxon>
        <taxon>Sulfurovum</taxon>
        <taxon>environmental samples</taxon>
    </lineage>
</organism>
<dbReference type="GO" id="GO:0003700">
    <property type="term" value="F:DNA-binding transcription factor activity"/>
    <property type="evidence" value="ECO:0007669"/>
    <property type="project" value="InterPro"/>
</dbReference>
<dbReference type="PANTHER" id="PTHR33202">
    <property type="entry name" value="ZINC UPTAKE REGULATION PROTEIN"/>
    <property type="match status" value="1"/>
</dbReference>
<accession>A0A6S6SIN0</accession>
<dbReference type="GO" id="GO:0000976">
    <property type="term" value="F:transcription cis-regulatory region binding"/>
    <property type="evidence" value="ECO:0007669"/>
    <property type="project" value="TreeGrafter"/>
</dbReference>
<dbReference type="GO" id="GO:0008270">
    <property type="term" value="F:zinc ion binding"/>
    <property type="evidence" value="ECO:0007669"/>
    <property type="project" value="TreeGrafter"/>
</dbReference>
<dbReference type="SUPFAM" id="SSF46785">
    <property type="entry name" value="Winged helix' DNA-binding domain"/>
    <property type="match status" value="1"/>
</dbReference>
<dbReference type="AlphaFoldDB" id="A0A6S6SIN0"/>
<dbReference type="InterPro" id="IPR002481">
    <property type="entry name" value="FUR"/>
</dbReference>
<dbReference type="Gene3D" id="1.10.10.10">
    <property type="entry name" value="Winged helix-like DNA-binding domain superfamily/Winged helix DNA-binding domain"/>
    <property type="match status" value="1"/>
</dbReference>
<protein>
    <submittedName>
        <fullName evidence="2">Peroxide stress regulator / Ferric uptake regulation protein</fullName>
    </submittedName>
</protein>
<dbReference type="GO" id="GO:0045892">
    <property type="term" value="P:negative regulation of DNA-templated transcription"/>
    <property type="evidence" value="ECO:0007669"/>
    <property type="project" value="TreeGrafter"/>
</dbReference>
<dbReference type="PANTHER" id="PTHR33202:SF7">
    <property type="entry name" value="FERRIC UPTAKE REGULATION PROTEIN"/>
    <property type="match status" value="1"/>
</dbReference>
<keyword evidence="1" id="KW-0479">Metal-binding</keyword>
<proteinExistence type="predicted"/>
<keyword evidence="1" id="KW-0862">Zinc</keyword>
<evidence type="ECO:0000256" key="1">
    <source>
        <dbReference type="PIRSR" id="PIRSR602481-1"/>
    </source>
</evidence>
<comment type="cofactor">
    <cofactor evidence="1">
        <name>Zn(2+)</name>
        <dbReference type="ChEBI" id="CHEBI:29105"/>
    </cofactor>
    <text evidence="1">Binds 1 zinc ion per subunit.</text>
</comment>
<dbReference type="GO" id="GO:1900376">
    <property type="term" value="P:regulation of secondary metabolite biosynthetic process"/>
    <property type="evidence" value="ECO:0007669"/>
    <property type="project" value="TreeGrafter"/>
</dbReference>
<dbReference type="EMBL" id="CACVAS010000036">
    <property type="protein sequence ID" value="CAA6804761.1"/>
    <property type="molecule type" value="Genomic_DNA"/>
</dbReference>
<sequence length="122" mass="14100">MKIEELIKDKNIKLTSARLKLLQILEVADKPLCYEEIKRDISMDKATFYRNISKFEEEGILNAFESNDKKRYFEVKQNAHAHFVCIVCNSVECIKNIEINLPKYEINNVIINGKCPSCATSV</sequence>
<evidence type="ECO:0000313" key="2">
    <source>
        <dbReference type="EMBL" id="CAA6804761.1"/>
    </source>
</evidence>
<reference evidence="2" key="1">
    <citation type="submission" date="2020-01" db="EMBL/GenBank/DDBJ databases">
        <authorList>
            <person name="Meier V. D."/>
            <person name="Meier V D."/>
        </authorList>
    </citation>
    <scope>NUCLEOTIDE SEQUENCE</scope>
    <source>
        <strain evidence="2">HLG_WM_MAG_01</strain>
    </source>
</reference>
<gene>
    <name evidence="2" type="ORF">HELGO_WM2918</name>
</gene>
<feature type="binding site" evidence="1">
    <location>
        <position position="88"/>
    </location>
    <ligand>
        <name>Zn(2+)</name>
        <dbReference type="ChEBI" id="CHEBI:29105"/>
    </ligand>
</feature>
<feature type="binding site" evidence="1">
    <location>
        <position position="85"/>
    </location>
    <ligand>
        <name>Zn(2+)</name>
        <dbReference type="ChEBI" id="CHEBI:29105"/>
    </ligand>
</feature>
<dbReference type="InterPro" id="IPR036388">
    <property type="entry name" value="WH-like_DNA-bd_sf"/>
</dbReference>
<dbReference type="InterPro" id="IPR036390">
    <property type="entry name" value="WH_DNA-bd_sf"/>
</dbReference>
<name>A0A6S6SIN0_9BACT</name>